<evidence type="ECO:0000256" key="2">
    <source>
        <dbReference type="ARBA" id="ARBA00023125"/>
    </source>
</evidence>
<evidence type="ECO:0000259" key="4">
    <source>
        <dbReference type="PROSITE" id="PS50977"/>
    </source>
</evidence>
<dbReference type="SUPFAM" id="SSF46689">
    <property type="entry name" value="Homeodomain-like"/>
    <property type="match status" value="1"/>
</dbReference>
<dbReference type="InterPro" id="IPR023772">
    <property type="entry name" value="DNA-bd_HTH_TetR-type_CS"/>
</dbReference>
<dbReference type="InterPro" id="IPR009057">
    <property type="entry name" value="Homeodomain-like_sf"/>
</dbReference>
<dbReference type="PATRIC" id="fig|136160.3.peg.4214"/>
<feature type="DNA-binding region" description="H-T-H motif" evidence="3">
    <location>
        <begin position="29"/>
        <end position="48"/>
    </location>
</feature>
<evidence type="ECO:0000313" key="5">
    <source>
        <dbReference type="EMBL" id="KOO36946.1"/>
    </source>
</evidence>
<accession>A0A4Y7WTD9</accession>
<comment type="caution">
    <text evidence="5">The sequence shown here is derived from an EMBL/GenBank/DDBJ whole genome shotgun (WGS) entry which is preliminary data.</text>
</comment>
<reference evidence="5" key="1">
    <citation type="submission" date="2015-08" db="EMBL/GenBank/DDBJ databases">
        <title>Complete DNA Sequence of Pseudomonas syringae pv. actinidiae, the Causal Agent of Kiwifruit Canker Disease.</title>
        <authorList>
            <person name="Rikkerink E.H.A."/>
            <person name="Fineran P.C."/>
        </authorList>
    </citation>
    <scope>NUCLEOTIDE SEQUENCE</scope>
    <source>
        <strain evidence="5">DSM 13666</strain>
    </source>
</reference>
<dbReference type="InterPro" id="IPR001647">
    <property type="entry name" value="HTH_TetR"/>
</dbReference>
<accession>A0A0M0KDN9</accession>
<evidence type="ECO:0000256" key="1">
    <source>
        <dbReference type="ARBA" id="ARBA00022491"/>
    </source>
</evidence>
<sequence>MRYKSEETYRAILQAAIDVMKDKGFEKASIGEIAKRAGVAHGTFYTYFQAKNEIIPAIADEILQDQLHQLQNRIQEDDDVQTLIRELIDVSFTLTKSYKEVILLCYAGLSYYDSLNRWEEIYDPYYRWIEKHLKKYLTINIQTLVPMIVNLIEFTAERHYFANECEQELSQLKEDTFQVVMNMLR</sequence>
<dbReference type="Pfam" id="PF17934">
    <property type="entry name" value="TetR_C_26"/>
    <property type="match status" value="1"/>
</dbReference>
<dbReference type="Gene3D" id="1.10.357.10">
    <property type="entry name" value="Tetracycline Repressor, domain 2"/>
    <property type="match status" value="1"/>
</dbReference>
<protein>
    <submittedName>
        <fullName evidence="5">TetR family transcriptional regulator</fullName>
    </submittedName>
</protein>
<organism evidence="5">
    <name type="scientific">Halalkalibacterium halodurans</name>
    <name type="common">Bacillus halodurans</name>
    <dbReference type="NCBI Taxonomy" id="86665"/>
    <lineage>
        <taxon>Bacteria</taxon>
        <taxon>Bacillati</taxon>
        <taxon>Bacillota</taxon>
        <taxon>Bacilli</taxon>
        <taxon>Bacillales</taxon>
        <taxon>Bacillaceae</taxon>
        <taxon>Halalkalibacterium (ex Joshi et al. 2022)</taxon>
    </lineage>
</organism>
<dbReference type="EMBL" id="LILD01000003">
    <property type="protein sequence ID" value="KOO36946.1"/>
    <property type="molecule type" value="Genomic_DNA"/>
</dbReference>
<keyword evidence="2 3" id="KW-0238">DNA-binding</keyword>
<dbReference type="PANTHER" id="PTHR43479:SF8">
    <property type="entry name" value="TRANSCRIPTIONAL REGULATOR, TETR FAMILY"/>
    <property type="match status" value="1"/>
</dbReference>
<dbReference type="GeneID" id="87595995"/>
<dbReference type="PROSITE" id="PS50977">
    <property type="entry name" value="HTH_TETR_2"/>
    <property type="match status" value="1"/>
</dbReference>
<dbReference type="PRINTS" id="PR00455">
    <property type="entry name" value="HTHTETR"/>
</dbReference>
<dbReference type="RefSeq" id="WP_053432169.1">
    <property type="nucleotide sequence ID" value="NZ_CP040441.1"/>
</dbReference>
<dbReference type="InterPro" id="IPR050624">
    <property type="entry name" value="HTH-type_Tx_Regulator"/>
</dbReference>
<dbReference type="InterPro" id="IPR041603">
    <property type="entry name" value="YvdT_C"/>
</dbReference>
<keyword evidence="1" id="KW-0678">Repressor</keyword>
<dbReference type="Pfam" id="PF00440">
    <property type="entry name" value="TetR_N"/>
    <property type="match status" value="1"/>
</dbReference>
<dbReference type="PANTHER" id="PTHR43479">
    <property type="entry name" value="ACREF/ENVCD OPERON REPRESSOR-RELATED"/>
    <property type="match status" value="1"/>
</dbReference>
<dbReference type="GO" id="GO:0003677">
    <property type="term" value="F:DNA binding"/>
    <property type="evidence" value="ECO:0007669"/>
    <property type="project" value="UniProtKB-UniRule"/>
</dbReference>
<dbReference type="PROSITE" id="PS01081">
    <property type="entry name" value="HTH_TETR_1"/>
    <property type="match status" value="1"/>
</dbReference>
<proteinExistence type="predicted"/>
<feature type="domain" description="HTH tetR-type" evidence="4">
    <location>
        <begin position="6"/>
        <end position="66"/>
    </location>
</feature>
<gene>
    <name evidence="5" type="ORF">AMD02_16310</name>
</gene>
<name>A0A0M0KDN9_ALKHA</name>
<dbReference type="AlphaFoldDB" id="A0A0M0KDN9"/>
<evidence type="ECO:0000256" key="3">
    <source>
        <dbReference type="PROSITE-ProRule" id="PRU00335"/>
    </source>
</evidence>